<evidence type="ECO:0000259" key="2">
    <source>
        <dbReference type="Pfam" id="PF20303"/>
    </source>
</evidence>
<dbReference type="InterPro" id="IPR046890">
    <property type="entry name" value="YLATT"/>
</dbReference>
<reference evidence="3 4" key="1">
    <citation type="journal article" date="2017" name="Environ. Microbiol.">
        <title>Genomic and physiological analyses of 'Reinekea forsetii' reveal a versatile opportunistic lifestyle during spring algae blooms.</title>
        <authorList>
            <person name="Avci B."/>
            <person name="Hahnke R.L."/>
            <person name="Chafee M."/>
            <person name="Fischer T."/>
            <person name="Gruber-Vodicka H."/>
            <person name="Tegetmeyer H.E."/>
            <person name="Harder J."/>
            <person name="Fuchs B.M."/>
            <person name="Amann R.I."/>
            <person name="Teeling H."/>
        </authorList>
    </citation>
    <scope>NUCLEOTIDE SEQUENCE [LARGE SCALE GENOMIC DNA]</scope>
    <source>
        <strain evidence="3 4">Hel1_31_D35</strain>
    </source>
</reference>
<organism evidence="3 4">
    <name type="scientific">Reinekea forsetii</name>
    <dbReference type="NCBI Taxonomy" id="1336806"/>
    <lineage>
        <taxon>Bacteria</taxon>
        <taxon>Pseudomonadati</taxon>
        <taxon>Pseudomonadota</taxon>
        <taxon>Gammaproteobacteria</taxon>
        <taxon>Oceanospirillales</taxon>
        <taxon>Saccharospirillaceae</taxon>
        <taxon>Reinekea</taxon>
    </lineage>
</organism>
<dbReference type="KEGG" id="rfo:REIFOR_02082"/>
<dbReference type="Proteomes" id="UP000229757">
    <property type="component" value="Chromosome"/>
</dbReference>
<accession>A0A2K8KR60</accession>
<dbReference type="EMBL" id="CP011797">
    <property type="protein sequence ID" value="ATX77217.1"/>
    <property type="molecule type" value="Genomic_DNA"/>
</dbReference>
<keyword evidence="1" id="KW-0472">Membrane</keyword>
<dbReference type="AlphaFoldDB" id="A0A2K8KR60"/>
<keyword evidence="1" id="KW-1133">Transmembrane helix</keyword>
<keyword evidence="1" id="KW-0812">Transmembrane</keyword>
<feature type="domain" description="YEATS-Like-Associating Three TM" evidence="2">
    <location>
        <begin position="4"/>
        <end position="109"/>
    </location>
</feature>
<feature type="transmembrane region" description="Helical" evidence="1">
    <location>
        <begin position="6"/>
        <end position="26"/>
    </location>
</feature>
<dbReference type="Pfam" id="PF20303">
    <property type="entry name" value="YLATT"/>
    <property type="match status" value="1"/>
</dbReference>
<evidence type="ECO:0000256" key="1">
    <source>
        <dbReference type="SAM" id="Phobius"/>
    </source>
</evidence>
<dbReference type="RefSeq" id="WP_100257493.1">
    <property type="nucleotide sequence ID" value="NZ_CP011797.1"/>
</dbReference>
<evidence type="ECO:0000313" key="4">
    <source>
        <dbReference type="Proteomes" id="UP000229757"/>
    </source>
</evidence>
<protein>
    <submittedName>
        <fullName evidence="3">Conserved hypothetical membrane protein</fullName>
    </submittedName>
</protein>
<sequence length="221" mass="24139">MANHIFALVTIMLMAGVFGGLLNFYMQSQADTDSTSMPRSLIGGLAGAFVVPLVLFLVSSDLVVASQGDPSGMLIFGGFCLIAAWTSRFAMTTVTKRIQQESHLARKKADELMIELRLMQRELEPMLEMETESDDVAELVALAPEDELDVTSTNVLTALGNGRYIFRSLKGLCAESGLDQHTLSKTLGIVVARDLTGKILSKKGTRWYITEKGRRYLAASI</sequence>
<feature type="transmembrane region" description="Helical" evidence="1">
    <location>
        <begin position="38"/>
        <end position="59"/>
    </location>
</feature>
<proteinExistence type="predicted"/>
<keyword evidence="4" id="KW-1185">Reference proteome</keyword>
<gene>
    <name evidence="3" type="ORF">REIFOR_02082</name>
</gene>
<name>A0A2K8KR60_9GAMM</name>
<dbReference type="OrthoDB" id="6117266at2"/>
<evidence type="ECO:0000313" key="3">
    <source>
        <dbReference type="EMBL" id="ATX77217.1"/>
    </source>
</evidence>
<feature type="transmembrane region" description="Helical" evidence="1">
    <location>
        <begin position="71"/>
        <end position="91"/>
    </location>
</feature>